<sequence>MPALDFTNRKPQLALNELPSNAGLAELFAGADKVVIKDGGVSGEKAMSDTILLVLSNADKVIDFQALLQIIEPTTSFYCMCLGTYAIELYAGTLIRATIGFHHEVSIRYHGWHGDAELANSDELLEFLARQGFTKPLEDQTAAKRRMEADQLAEKRWLRTAPKSVSKYWEQIKMMDYNSLPALINELNQEIPEREQRIITLLQLFGQTDNFWTAYPSYEELPNVILQTVELPAIIIAYIHSDRNYKSRKGLGRFLCSFDAKQHRKKHLPHITSEVISDLEECFEWLGEKRGINEIFSLKNAKAKAG</sequence>
<proteinExistence type="predicted"/>
<name>A0ABT9BDZ5_9BACT</name>
<keyword evidence="2" id="KW-1185">Reference proteome</keyword>
<comment type="caution">
    <text evidence="1">The sequence shown here is derived from an EMBL/GenBank/DDBJ whole genome shotgun (WGS) entry which is preliminary data.</text>
</comment>
<evidence type="ECO:0000313" key="2">
    <source>
        <dbReference type="Proteomes" id="UP001176429"/>
    </source>
</evidence>
<dbReference type="EMBL" id="JAUQSY010000011">
    <property type="protein sequence ID" value="MDO7876437.1"/>
    <property type="molecule type" value="Genomic_DNA"/>
</dbReference>
<dbReference type="Proteomes" id="UP001176429">
    <property type="component" value="Unassembled WGS sequence"/>
</dbReference>
<gene>
    <name evidence="1" type="ORF">Q5H93_16960</name>
</gene>
<dbReference type="RefSeq" id="WP_305007802.1">
    <property type="nucleotide sequence ID" value="NZ_JAUQSY010000011.1"/>
</dbReference>
<organism evidence="1 2">
    <name type="scientific">Hymenobacter aranciens</name>
    <dbReference type="NCBI Taxonomy" id="3063996"/>
    <lineage>
        <taxon>Bacteria</taxon>
        <taxon>Pseudomonadati</taxon>
        <taxon>Bacteroidota</taxon>
        <taxon>Cytophagia</taxon>
        <taxon>Cytophagales</taxon>
        <taxon>Hymenobacteraceae</taxon>
        <taxon>Hymenobacter</taxon>
    </lineage>
</organism>
<accession>A0ABT9BDZ5</accession>
<protein>
    <submittedName>
        <fullName evidence="1">Uncharacterized protein</fullName>
    </submittedName>
</protein>
<evidence type="ECO:0000313" key="1">
    <source>
        <dbReference type="EMBL" id="MDO7876437.1"/>
    </source>
</evidence>
<reference evidence="1" key="1">
    <citation type="submission" date="2023-07" db="EMBL/GenBank/DDBJ databases">
        <authorList>
            <person name="Kim M.K."/>
        </authorList>
    </citation>
    <scope>NUCLEOTIDE SEQUENCE</scope>
    <source>
        <strain evidence="1">ASUV-10-1</strain>
    </source>
</reference>